<dbReference type="SUPFAM" id="SSF144232">
    <property type="entry name" value="HIT/MYND zinc finger-like"/>
    <property type="match status" value="1"/>
</dbReference>
<organism evidence="9 10">
    <name type="scientific">Gossypium barbadense</name>
    <name type="common">Sea Island cotton</name>
    <name type="synonym">Hibiscus barbadensis</name>
    <dbReference type="NCBI Taxonomy" id="3634"/>
    <lineage>
        <taxon>Eukaryota</taxon>
        <taxon>Viridiplantae</taxon>
        <taxon>Streptophyta</taxon>
        <taxon>Embryophyta</taxon>
        <taxon>Tracheophyta</taxon>
        <taxon>Spermatophyta</taxon>
        <taxon>Magnoliopsida</taxon>
        <taxon>eudicotyledons</taxon>
        <taxon>Gunneridae</taxon>
        <taxon>Pentapetalae</taxon>
        <taxon>rosids</taxon>
        <taxon>malvids</taxon>
        <taxon>Malvales</taxon>
        <taxon>Malvaceae</taxon>
        <taxon>Malvoideae</taxon>
        <taxon>Gossypium</taxon>
    </lineage>
</organism>
<keyword evidence="3" id="KW-0479">Metal-binding</keyword>
<dbReference type="Gene3D" id="3.30.40.10">
    <property type="entry name" value="Zinc/RING finger domain, C3HC4 (zinc finger)"/>
    <property type="match status" value="1"/>
</dbReference>
<proteinExistence type="predicted"/>
<dbReference type="Pfam" id="PF04564">
    <property type="entry name" value="U-box"/>
    <property type="match status" value="1"/>
</dbReference>
<keyword evidence="4 7" id="KW-0863">Zinc-finger</keyword>
<dbReference type="SUPFAM" id="SSF57850">
    <property type="entry name" value="RING/U-box"/>
    <property type="match status" value="1"/>
</dbReference>
<dbReference type="InterPro" id="IPR013083">
    <property type="entry name" value="Znf_RING/FYVE/PHD"/>
</dbReference>
<dbReference type="Gene3D" id="6.10.140.2220">
    <property type="match status" value="1"/>
</dbReference>
<dbReference type="PANTHER" id="PTHR47570:SF1">
    <property type="entry name" value="ZINC ION BINDING PROTEIN"/>
    <property type="match status" value="1"/>
</dbReference>
<dbReference type="PROSITE" id="PS50865">
    <property type="entry name" value="ZF_MYND_2"/>
    <property type="match status" value="1"/>
</dbReference>
<evidence type="ECO:0000313" key="9">
    <source>
        <dbReference type="EMBL" id="PPS11347.1"/>
    </source>
</evidence>
<gene>
    <name evidence="9" type="ORF">GOBAR_AA09292</name>
</gene>
<reference evidence="9 10" key="1">
    <citation type="submission" date="2015-01" db="EMBL/GenBank/DDBJ databases">
        <title>Genome of allotetraploid Gossypium barbadense reveals genomic plasticity and fiber elongation in cotton evolution.</title>
        <authorList>
            <person name="Chen X."/>
            <person name="Liu X."/>
            <person name="Zhao B."/>
            <person name="Zheng H."/>
            <person name="Hu Y."/>
            <person name="Lu G."/>
            <person name="Yang C."/>
            <person name="Chen J."/>
            <person name="Shan C."/>
            <person name="Zhang L."/>
            <person name="Zhou Y."/>
            <person name="Wang L."/>
            <person name="Guo W."/>
            <person name="Bai Y."/>
            <person name="Ruan J."/>
            <person name="Shangguan X."/>
            <person name="Mao Y."/>
            <person name="Jiang J."/>
            <person name="Zhu Y."/>
            <person name="Lei J."/>
            <person name="Kang H."/>
            <person name="Chen S."/>
            <person name="He X."/>
            <person name="Wang R."/>
            <person name="Wang Y."/>
            <person name="Chen J."/>
            <person name="Wang L."/>
            <person name="Yu S."/>
            <person name="Wang B."/>
            <person name="Wei J."/>
            <person name="Song S."/>
            <person name="Lu X."/>
            <person name="Gao Z."/>
            <person name="Gu W."/>
            <person name="Deng X."/>
            <person name="Ma D."/>
            <person name="Wang S."/>
            <person name="Liang W."/>
            <person name="Fang L."/>
            <person name="Cai C."/>
            <person name="Zhu X."/>
            <person name="Zhou B."/>
            <person name="Zhang Y."/>
            <person name="Chen Z."/>
            <person name="Xu S."/>
            <person name="Zhu R."/>
            <person name="Wang S."/>
            <person name="Zhang T."/>
            <person name="Zhao G."/>
        </authorList>
    </citation>
    <scope>NUCLEOTIDE SEQUENCE [LARGE SCALE GENOMIC DNA]</scope>
    <source>
        <strain evidence="10">cv. Xinhai21</strain>
        <tissue evidence="9">Leaf</tissue>
    </source>
</reference>
<evidence type="ECO:0000256" key="1">
    <source>
        <dbReference type="ARBA" id="ARBA00004906"/>
    </source>
</evidence>
<evidence type="ECO:0000313" key="10">
    <source>
        <dbReference type="Proteomes" id="UP000239757"/>
    </source>
</evidence>
<dbReference type="Pfam" id="PF01753">
    <property type="entry name" value="zf-MYND"/>
    <property type="match status" value="1"/>
</dbReference>
<evidence type="ECO:0000259" key="8">
    <source>
        <dbReference type="PROSITE" id="PS50865"/>
    </source>
</evidence>
<dbReference type="Proteomes" id="UP000239757">
    <property type="component" value="Unassembled WGS sequence"/>
</dbReference>
<dbReference type="InterPro" id="IPR002893">
    <property type="entry name" value="Znf_MYND"/>
</dbReference>
<sequence length="490" mass="55451">MECAGKGSGTRCLGPARKRCGSCGAVSYCSASHQISHWKVHREECERLERQMKNLDLLNDFPFTFSQESTVQISEKQESRCSFLRKRGIHQVGLWVCECHCGASVTSFGNSRLESDTWNLSNILCPCRGPSSPIAKALCSWKDYYEWRCIPLQSPVSLLLHWPLTVYHAIQLAGLGSLTSEISKLRIHYLGPEKELLQLAVFGELHAVFPGVFVQIELIGPAVPHHRDGDKIDLHSYAHCIEQDCDCRYKNENASCSIFPPTLSYCSKCWRCSLCKLVAHYSMSSELIKEINVPAVFSDYCEEACNLAACCINAVTNQPPRLPIQLNPFRQPMVVEDSPLHLPCYSNCFLFAIKGSLCDGSDSLIMLDDIHGYLMLIELRSDPTMRAKEVELKKELQKLVRTIVDEDDYSIHAIDRAKDALCALKGLIMFNKRSLPATFKLHEAVPCPEEFKCPLFNELMRDPIILASGQVMNDLCFWIGFFKIERKRKR</sequence>
<keyword evidence="6" id="KW-0862">Zinc</keyword>
<keyword evidence="2" id="KW-0808">Transferase</keyword>
<dbReference type="Pfam" id="PF20179">
    <property type="entry name" value="MSS51_C"/>
    <property type="match status" value="1"/>
</dbReference>
<evidence type="ECO:0000256" key="4">
    <source>
        <dbReference type="ARBA" id="ARBA00022771"/>
    </source>
</evidence>
<name>A0A2P5Y6Z0_GOSBA</name>
<dbReference type="InterPro" id="IPR046824">
    <property type="entry name" value="Mss51-like_C"/>
</dbReference>
<accession>A0A2P5Y6Z0</accession>
<dbReference type="UniPathway" id="UPA00143"/>
<dbReference type="PANTHER" id="PTHR47570">
    <property type="entry name" value="ZINC ION BINDING PROTEIN"/>
    <property type="match status" value="1"/>
</dbReference>
<dbReference type="GO" id="GO:0008270">
    <property type="term" value="F:zinc ion binding"/>
    <property type="evidence" value="ECO:0007669"/>
    <property type="project" value="UniProtKB-KW"/>
</dbReference>
<dbReference type="GO" id="GO:0004842">
    <property type="term" value="F:ubiquitin-protein transferase activity"/>
    <property type="evidence" value="ECO:0007669"/>
    <property type="project" value="InterPro"/>
</dbReference>
<evidence type="ECO:0000256" key="7">
    <source>
        <dbReference type="PROSITE-ProRule" id="PRU00134"/>
    </source>
</evidence>
<evidence type="ECO:0000256" key="6">
    <source>
        <dbReference type="ARBA" id="ARBA00022833"/>
    </source>
</evidence>
<evidence type="ECO:0000256" key="3">
    <source>
        <dbReference type="ARBA" id="ARBA00022723"/>
    </source>
</evidence>
<keyword evidence="5" id="KW-0833">Ubl conjugation pathway</keyword>
<feature type="domain" description="MYND-type" evidence="8">
    <location>
        <begin position="1"/>
        <end position="45"/>
    </location>
</feature>
<dbReference type="InterPro" id="IPR003613">
    <property type="entry name" value="Ubox_domain"/>
</dbReference>
<protein>
    <recommendedName>
        <fullName evidence="8">MYND-type domain-containing protein</fullName>
    </recommendedName>
</protein>
<comment type="pathway">
    <text evidence="1">Protein modification; protein ubiquitination.</text>
</comment>
<dbReference type="GO" id="GO:0016567">
    <property type="term" value="P:protein ubiquitination"/>
    <property type="evidence" value="ECO:0007669"/>
    <property type="project" value="UniProtKB-UniPathway"/>
</dbReference>
<dbReference type="AlphaFoldDB" id="A0A2P5Y6Z0"/>
<evidence type="ECO:0000256" key="2">
    <source>
        <dbReference type="ARBA" id="ARBA00022679"/>
    </source>
</evidence>
<dbReference type="OrthoDB" id="5282002at2759"/>
<dbReference type="EMBL" id="KZ663605">
    <property type="protein sequence ID" value="PPS11347.1"/>
    <property type="molecule type" value="Genomic_DNA"/>
</dbReference>
<evidence type="ECO:0000256" key="5">
    <source>
        <dbReference type="ARBA" id="ARBA00022786"/>
    </source>
</evidence>